<sequence>MMMRWLAFIPILLWTSFTLASDRTTEVLFLSHQNVSLCMPPFDMQDGDEYRCGKESEPYIFQSECLTDFDTAYPCTSILTTVTGSPNLSREEFEAQVVDLYDNYGQKIRQFIYNEGKKVQLPEAMINQLVYEEFNEVYQGGRFNSNESDDISHVESAESTLSTYPQLYAYTSSRYRARVNSNIVLSSSHRYYGHAQRSGRYRFTSHLNAGNSTSRSAHNEYSLRKGQYFNQRHRIVLTTVYRGTGDWITTASSRLSGAMIGHISDRGRVHVTQ</sequence>
<protein>
    <submittedName>
        <fullName evidence="1">Uncharacterized protein</fullName>
    </submittedName>
</protein>
<dbReference type="AlphaFoldDB" id="A0A4Y8WG48"/>
<keyword evidence="2" id="KW-1185">Reference proteome</keyword>
<evidence type="ECO:0000313" key="1">
    <source>
        <dbReference type="EMBL" id="TFH91643.1"/>
    </source>
</evidence>
<gene>
    <name evidence="1" type="ORF">ELS82_11135</name>
</gene>
<accession>A0A4Y8WG48</accession>
<dbReference type="Proteomes" id="UP000297753">
    <property type="component" value="Unassembled WGS sequence"/>
</dbReference>
<comment type="caution">
    <text evidence="1">The sequence shown here is derived from an EMBL/GenBank/DDBJ whole genome shotgun (WGS) entry which is preliminary data.</text>
</comment>
<evidence type="ECO:0000313" key="2">
    <source>
        <dbReference type="Proteomes" id="UP000297753"/>
    </source>
</evidence>
<name>A0A4Y8WG48_9VIBR</name>
<dbReference type="RefSeq" id="WP_134835552.1">
    <property type="nucleotide sequence ID" value="NZ_SATR01000014.1"/>
</dbReference>
<dbReference type="EMBL" id="SATR01000014">
    <property type="protein sequence ID" value="TFH91643.1"/>
    <property type="molecule type" value="Genomic_DNA"/>
</dbReference>
<reference evidence="1 2" key="1">
    <citation type="submission" date="2019-01" db="EMBL/GenBank/DDBJ databases">
        <title>Vibrio BEI176 sp. nov, a marine bacterium isolated from China: eastern marignal seas.</title>
        <authorList>
            <person name="Li B."/>
        </authorList>
    </citation>
    <scope>NUCLEOTIDE SEQUENCE [LARGE SCALE GENOMIC DNA]</scope>
    <source>
        <strain evidence="1 2">BEI176</strain>
    </source>
</reference>
<organism evidence="1 2">
    <name type="scientific">Vibrio ouci</name>
    <dbReference type="NCBI Taxonomy" id="2499078"/>
    <lineage>
        <taxon>Bacteria</taxon>
        <taxon>Pseudomonadati</taxon>
        <taxon>Pseudomonadota</taxon>
        <taxon>Gammaproteobacteria</taxon>
        <taxon>Vibrionales</taxon>
        <taxon>Vibrionaceae</taxon>
        <taxon>Vibrio</taxon>
    </lineage>
</organism>
<proteinExistence type="predicted"/>